<evidence type="ECO:0000256" key="1">
    <source>
        <dbReference type="SAM" id="MobiDB-lite"/>
    </source>
</evidence>
<evidence type="ECO:0000313" key="3">
    <source>
        <dbReference type="Proteomes" id="UP000178615"/>
    </source>
</evidence>
<evidence type="ECO:0000313" key="2">
    <source>
        <dbReference type="EMBL" id="OGC46118.1"/>
    </source>
</evidence>
<sequence length="277" mass="31389">MTNNIQEHFDSILKKVEYLESSVVSLKISLKKLESEFLKPDYSQVEGESGKFNGFEIVTESGEKISVPQNYAAKSRLVFGDVLKKIEEDGKTIFKQIHKVDRVQVEGILTKKEGEWYLLTDRGSYKVLDTAAEFLKAELNSEALAFIPANDLETPFATLDKLINTRYLVNGPHTHQEPDDKPVGAEKKEYPVRIQEKPSPVVTVKKQQAPKEKSQEINRKPETSKEDHTFIKKTDKNKMFKGTDNKKYGESKPSSPPTTSQQPNSARNTKIDDDDLV</sequence>
<feature type="compositionally biased region" description="Low complexity" evidence="1">
    <location>
        <begin position="251"/>
        <end position="263"/>
    </location>
</feature>
<dbReference type="AlphaFoldDB" id="A0A1F4UMD1"/>
<name>A0A1F4UMD1_UNCKA</name>
<gene>
    <name evidence="2" type="ORF">A2V49_03505</name>
</gene>
<proteinExistence type="predicted"/>
<accession>A0A1F4UMD1</accession>
<reference evidence="2 3" key="1">
    <citation type="journal article" date="2016" name="Nat. Commun.">
        <title>Thousands of microbial genomes shed light on interconnected biogeochemical processes in an aquifer system.</title>
        <authorList>
            <person name="Anantharaman K."/>
            <person name="Brown C.T."/>
            <person name="Hug L.A."/>
            <person name="Sharon I."/>
            <person name="Castelle C.J."/>
            <person name="Probst A.J."/>
            <person name="Thomas B.C."/>
            <person name="Singh A."/>
            <person name="Wilkins M.J."/>
            <person name="Karaoz U."/>
            <person name="Brodie E.L."/>
            <person name="Williams K.H."/>
            <person name="Hubbard S.S."/>
            <person name="Banfield J.F."/>
        </authorList>
    </citation>
    <scope>NUCLEOTIDE SEQUENCE [LARGE SCALE GENOMIC DNA]</scope>
</reference>
<evidence type="ECO:0008006" key="4">
    <source>
        <dbReference type="Google" id="ProtNLM"/>
    </source>
</evidence>
<dbReference type="EMBL" id="MEUV01000014">
    <property type="protein sequence ID" value="OGC46118.1"/>
    <property type="molecule type" value="Genomic_DNA"/>
</dbReference>
<protein>
    <recommendedName>
        <fullName evidence="4">50S ribosomal protein L7/L12</fullName>
    </recommendedName>
</protein>
<comment type="caution">
    <text evidence="2">The sequence shown here is derived from an EMBL/GenBank/DDBJ whole genome shotgun (WGS) entry which is preliminary data.</text>
</comment>
<dbReference type="Proteomes" id="UP000178615">
    <property type="component" value="Unassembled WGS sequence"/>
</dbReference>
<feature type="compositionally biased region" description="Basic and acidic residues" evidence="1">
    <location>
        <begin position="209"/>
        <end position="250"/>
    </location>
</feature>
<feature type="region of interest" description="Disordered" evidence="1">
    <location>
        <begin position="191"/>
        <end position="277"/>
    </location>
</feature>
<organism evidence="2 3">
    <name type="scientific">candidate division WWE3 bacterium RBG_19FT_COMBO_34_6</name>
    <dbReference type="NCBI Taxonomy" id="1802612"/>
    <lineage>
        <taxon>Bacteria</taxon>
        <taxon>Katanobacteria</taxon>
    </lineage>
</organism>